<keyword evidence="3" id="KW-0378">Hydrolase</keyword>
<evidence type="ECO:0000256" key="1">
    <source>
        <dbReference type="ARBA" id="ARBA00038310"/>
    </source>
</evidence>
<dbReference type="OrthoDB" id="5450317at2"/>
<dbReference type="InterPro" id="IPR032466">
    <property type="entry name" value="Metal_Hydrolase"/>
</dbReference>
<sequence length="281" mass="30335">MTAIADLEFFDSHVHFWRPEANDWYPGLGAWKPELVRDHLPDGYRAAADGVEITGVVHVSAVTKPGAHLDETRWLDETRRGTGDPSAIIGTVDPSAPLDAVAADLDAQAASPAFRGIRVFDGLDPAAAGGLFRLLGERDLVFDLVVHPGDAAAHAAAAERAPGTAFVLEHAGWPDGDAPDQFRAWRDGVARLAALPHVDCKISGLGMALGTLEAARLRPFVETCLELFGVERCFFGSNFPVDGLAGTFPQLMTVYREIVEPLSGGERRRLFSGNARRRYRA</sequence>
<keyword evidence="4" id="KW-1185">Reference proteome</keyword>
<name>A0A6L3VT08_9ACTN</name>
<evidence type="ECO:0000313" key="3">
    <source>
        <dbReference type="EMBL" id="KAB2374803.1"/>
    </source>
</evidence>
<gene>
    <name evidence="3" type="ORF">F9B16_27245</name>
</gene>
<organism evidence="3 4">
    <name type="scientific">Actinomadura montaniterrae</name>
    <dbReference type="NCBI Taxonomy" id="1803903"/>
    <lineage>
        <taxon>Bacteria</taxon>
        <taxon>Bacillati</taxon>
        <taxon>Actinomycetota</taxon>
        <taxon>Actinomycetes</taxon>
        <taxon>Streptosporangiales</taxon>
        <taxon>Thermomonosporaceae</taxon>
        <taxon>Actinomadura</taxon>
    </lineage>
</organism>
<dbReference type="Gene3D" id="3.20.20.140">
    <property type="entry name" value="Metal-dependent hydrolases"/>
    <property type="match status" value="1"/>
</dbReference>
<dbReference type="GO" id="GO:0016787">
    <property type="term" value="F:hydrolase activity"/>
    <property type="evidence" value="ECO:0007669"/>
    <property type="project" value="UniProtKB-KW"/>
</dbReference>
<dbReference type="AlphaFoldDB" id="A0A6L3VT08"/>
<comment type="caution">
    <text evidence="3">The sequence shown here is derived from an EMBL/GenBank/DDBJ whole genome shotgun (WGS) entry which is preliminary data.</text>
</comment>
<reference evidence="3 4" key="1">
    <citation type="submission" date="2019-09" db="EMBL/GenBank/DDBJ databases">
        <title>Actinomadura physcomitrii sp. nov., a novel actinomycete isolated from moss [Physcomitrium sphaericum (Ludw) Fuernr].</title>
        <authorList>
            <person name="Liu C."/>
            <person name="Zhuang X."/>
        </authorList>
    </citation>
    <scope>NUCLEOTIDE SEQUENCE [LARGE SCALE GENOMIC DNA]</scope>
    <source>
        <strain evidence="3 4">CYP1-1B</strain>
    </source>
</reference>
<dbReference type="InterPro" id="IPR052350">
    <property type="entry name" value="Metallo-dep_Lactonases"/>
</dbReference>
<proteinExistence type="inferred from homology"/>
<dbReference type="Proteomes" id="UP000483004">
    <property type="component" value="Unassembled WGS sequence"/>
</dbReference>
<feature type="domain" description="Amidohydrolase-related" evidence="2">
    <location>
        <begin position="11"/>
        <end position="280"/>
    </location>
</feature>
<evidence type="ECO:0000313" key="4">
    <source>
        <dbReference type="Proteomes" id="UP000483004"/>
    </source>
</evidence>
<dbReference type="RefSeq" id="WP_151543054.1">
    <property type="nucleotide sequence ID" value="NZ_WBMR01000091.1"/>
</dbReference>
<evidence type="ECO:0000259" key="2">
    <source>
        <dbReference type="Pfam" id="PF04909"/>
    </source>
</evidence>
<dbReference type="SUPFAM" id="SSF51556">
    <property type="entry name" value="Metallo-dependent hydrolases"/>
    <property type="match status" value="1"/>
</dbReference>
<dbReference type="EMBL" id="WBMR01000091">
    <property type="protein sequence ID" value="KAB2374803.1"/>
    <property type="molecule type" value="Genomic_DNA"/>
</dbReference>
<accession>A0A6L3VT08</accession>
<dbReference type="PANTHER" id="PTHR43569">
    <property type="entry name" value="AMIDOHYDROLASE"/>
    <property type="match status" value="1"/>
</dbReference>
<dbReference type="InterPro" id="IPR006680">
    <property type="entry name" value="Amidohydro-rel"/>
</dbReference>
<comment type="similarity">
    <text evidence="1">Belongs to the metallo-dependent hydrolases superfamily.</text>
</comment>
<dbReference type="Pfam" id="PF04909">
    <property type="entry name" value="Amidohydro_2"/>
    <property type="match status" value="1"/>
</dbReference>
<dbReference type="PANTHER" id="PTHR43569:SF1">
    <property type="entry name" value="BLL3371 PROTEIN"/>
    <property type="match status" value="1"/>
</dbReference>
<protein>
    <submittedName>
        <fullName evidence="3">Amidohydrolase family protein</fullName>
    </submittedName>
</protein>